<reference evidence="2 3" key="1">
    <citation type="submission" date="2024-10" db="EMBL/GenBank/DDBJ databases">
        <title>The Natural Products Discovery Center: Release of the First 8490 Sequenced Strains for Exploring Actinobacteria Biosynthetic Diversity.</title>
        <authorList>
            <person name="Kalkreuter E."/>
            <person name="Kautsar S.A."/>
            <person name="Yang D."/>
            <person name="Bader C.D."/>
            <person name="Teijaro C.N."/>
            <person name="Fluegel L."/>
            <person name="Davis C.M."/>
            <person name="Simpson J.R."/>
            <person name="Lauterbach L."/>
            <person name="Steele A.D."/>
            <person name="Gui C."/>
            <person name="Meng S."/>
            <person name="Li G."/>
            <person name="Viehrig K."/>
            <person name="Ye F."/>
            <person name="Su P."/>
            <person name="Kiefer A.F."/>
            <person name="Nichols A."/>
            <person name="Cepeda A.J."/>
            <person name="Yan W."/>
            <person name="Fan B."/>
            <person name="Jiang Y."/>
            <person name="Adhikari A."/>
            <person name="Zheng C.-J."/>
            <person name="Schuster L."/>
            <person name="Cowan T.M."/>
            <person name="Smanski M.J."/>
            <person name="Chevrette M.G."/>
            <person name="De Carvalho L.P.S."/>
            <person name="Shen B."/>
        </authorList>
    </citation>
    <scope>NUCLEOTIDE SEQUENCE [LARGE SCALE GENOMIC DNA]</scope>
    <source>
        <strain evidence="2 3">NPDC018013</strain>
    </source>
</reference>
<accession>A0ABW7R4K5</accession>
<name>A0ABW7R4K5_9ACTN</name>
<evidence type="ECO:0000313" key="3">
    <source>
        <dbReference type="Proteomes" id="UP001610990"/>
    </source>
</evidence>
<proteinExistence type="predicted"/>
<dbReference type="RefSeq" id="WP_397670577.1">
    <property type="nucleotide sequence ID" value="NZ_JBIRGH010000001.1"/>
</dbReference>
<gene>
    <name evidence="2" type="ORF">ACH4GP_01015</name>
</gene>
<sequence length="79" mass="9035">MPVIKAIWRFADWVLKLETSNTPPMYEMECVSCDASSQVSEDPGGPQDWALKHAGRTRHELFRAVHTCFFRAAPKTVRE</sequence>
<organism evidence="2 3">
    <name type="scientific">Streptomyces celluloflavus</name>
    <dbReference type="NCBI Taxonomy" id="58344"/>
    <lineage>
        <taxon>Bacteria</taxon>
        <taxon>Bacillati</taxon>
        <taxon>Actinomycetota</taxon>
        <taxon>Actinomycetes</taxon>
        <taxon>Kitasatosporales</taxon>
        <taxon>Streptomycetaceae</taxon>
        <taxon>Streptomyces</taxon>
    </lineage>
</organism>
<dbReference type="EMBL" id="JBIRGH010000001">
    <property type="protein sequence ID" value="MFH8582962.1"/>
    <property type="molecule type" value="Genomic_DNA"/>
</dbReference>
<dbReference type="InterPro" id="IPR057170">
    <property type="entry name" value="DUF7848"/>
</dbReference>
<dbReference type="Proteomes" id="UP001610990">
    <property type="component" value="Unassembled WGS sequence"/>
</dbReference>
<comment type="caution">
    <text evidence="2">The sequence shown here is derived from an EMBL/GenBank/DDBJ whole genome shotgun (WGS) entry which is preliminary data.</text>
</comment>
<evidence type="ECO:0000259" key="1">
    <source>
        <dbReference type="Pfam" id="PF25232"/>
    </source>
</evidence>
<evidence type="ECO:0000313" key="2">
    <source>
        <dbReference type="EMBL" id="MFH8582962.1"/>
    </source>
</evidence>
<keyword evidence="3" id="KW-1185">Reference proteome</keyword>
<feature type="domain" description="DUF7848" evidence="1">
    <location>
        <begin position="5"/>
        <end position="75"/>
    </location>
</feature>
<dbReference type="Pfam" id="PF25232">
    <property type="entry name" value="DUF7848"/>
    <property type="match status" value="1"/>
</dbReference>
<protein>
    <recommendedName>
        <fullName evidence="1">DUF7848 domain-containing protein</fullName>
    </recommendedName>
</protein>